<feature type="region of interest" description="Disordered" evidence="5">
    <location>
        <begin position="244"/>
        <end position="288"/>
    </location>
</feature>
<keyword evidence="4" id="KW-0539">Nucleus</keyword>
<reference evidence="7" key="1">
    <citation type="journal article" date="2008" name="Insect Biochem. Mol. Biol.">
        <title>The genome of a lepidopteran model insect, the silkworm Bombyx mori.</title>
        <authorList>
            <consortium name="International Silkworm Genome Consortium"/>
        </authorList>
    </citation>
    <scope>NUCLEOTIDE SEQUENCE [LARGE SCALE GENOMIC DNA]</scope>
    <source>
        <strain evidence="7">p50T</strain>
    </source>
</reference>
<sequence length="374" mass="41401">MSGDKSSKPNGLGTDPMQRLASLKAPRDLMLGGVKPNKKVFTPNLNVARSKNKGQATTSAKETRNEEKNSRDSNRNRNFNRNQRNGPTLIKSAGVFSEGIGSSERHSSSRSYYGRDTEKTTNIMKKPAIRVKDFVKIDKELEEKKINMILRGGDTDELESIDFKDILDRDAPIKLPMDDGNWAKTHAKPKVKVKEEIVVKTEPREDGDCVISTPERKPDVKEAFEDTDLVNLLNNDKSTLIMLQLPSSLPGRGGRVEDDVPRRRTKNEPGPSAGGGADPGAADEQEEDNKCRLTDLEEGRIGKLQLHRSGRVTLALGETVFEVSMGTKAAFHQELVSVSTDDASRSAKVTSLGALRHKLNVIPDWETMFRDIPL</sequence>
<evidence type="ECO:0000313" key="6">
    <source>
        <dbReference type="EnsemblMetazoa" id="XP_004925782.1"/>
    </source>
</evidence>
<dbReference type="GO" id="GO:0003677">
    <property type="term" value="F:DNA binding"/>
    <property type="evidence" value="ECO:0007669"/>
    <property type="project" value="InterPro"/>
</dbReference>
<name>A0A8R2AT07_BOMMO</name>
<evidence type="ECO:0000256" key="3">
    <source>
        <dbReference type="ARBA" id="ARBA00023163"/>
    </source>
</evidence>
<dbReference type="Pfam" id="PF05132">
    <property type="entry name" value="RNA_pol_Rpc4"/>
    <property type="match status" value="1"/>
</dbReference>
<comment type="subcellular location">
    <subcellularLocation>
        <location evidence="1">Nucleus</location>
    </subcellularLocation>
</comment>
<feature type="region of interest" description="Disordered" evidence="5">
    <location>
        <begin position="1"/>
        <end position="119"/>
    </location>
</feature>
<evidence type="ECO:0000256" key="2">
    <source>
        <dbReference type="ARBA" id="ARBA00022478"/>
    </source>
</evidence>
<evidence type="ECO:0000256" key="4">
    <source>
        <dbReference type="ARBA" id="ARBA00023242"/>
    </source>
</evidence>
<dbReference type="OMA" id="DWVHLFQ"/>
<dbReference type="Proteomes" id="UP000005204">
    <property type="component" value="Unassembled WGS sequence"/>
</dbReference>
<dbReference type="GO" id="GO:0005666">
    <property type="term" value="C:RNA polymerase III complex"/>
    <property type="evidence" value="ECO:0007669"/>
    <property type="project" value="InterPro"/>
</dbReference>
<evidence type="ECO:0008006" key="8">
    <source>
        <dbReference type="Google" id="ProtNLM"/>
    </source>
</evidence>
<dbReference type="KEGG" id="bmor:101743929"/>
<keyword evidence="3" id="KW-0804">Transcription</keyword>
<dbReference type="AlphaFoldDB" id="A0A8R2AT07"/>
<feature type="compositionally biased region" description="Basic and acidic residues" evidence="5">
    <location>
        <begin position="61"/>
        <end position="75"/>
    </location>
</feature>
<proteinExistence type="predicted"/>
<dbReference type="InterPro" id="IPR007811">
    <property type="entry name" value="RPC4"/>
</dbReference>
<organism evidence="6 7">
    <name type="scientific">Bombyx mori</name>
    <name type="common">Silk moth</name>
    <dbReference type="NCBI Taxonomy" id="7091"/>
    <lineage>
        <taxon>Eukaryota</taxon>
        <taxon>Metazoa</taxon>
        <taxon>Ecdysozoa</taxon>
        <taxon>Arthropoda</taxon>
        <taxon>Hexapoda</taxon>
        <taxon>Insecta</taxon>
        <taxon>Pterygota</taxon>
        <taxon>Neoptera</taxon>
        <taxon>Endopterygota</taxon>
        <taxon>Lepidoptera</taxon>
        <taxon>Glossata</taxon>
        <taxon>Ditrysia</taxon>
        <taxon>Bombycoidea</taxon>
        <taxon>Bombycidae</taxon>
        <taxon>Bombycinae</taxon>
        <taxon>Bombyx</taxon>
    </lineage>
</organism>
<dbReference type="GO" id="GO:0042797">
    <property type="term" value="P:tRNA transcription by RNA polymerase III"/>
    <property type="evidence" value="ECO:0007669"/>
    <property type="project" value="TreeGrafter"/>
</dbReference>
<dbReference type="EnsemblMetazoa" id="XM_004925725.4">
    <property type="protein sequence ID" value="XP_004925782.1"/>
    <property type="gene ID" value="LOC101743929"/>
</dbReference>
<protein>
    <recommendedName>
        <fullName evidence="8">DNA-directed RNA polymerase III subunit RPC4</fullName>
    </recommendedName>
</protein>
<feature type="compositionally biased region" description="Basic and acidic residues" evidence="5">
    <location>
        <begin position="103"/>
        <end position="119"/>
    </location>
</feature>
<dbReference type="OrthoDB" id="5836119at2759"/>
<accession>A0A8R2AT07</accession>
<evidence type="ECO:0000313" key="7">
    <source>
        <dbReference type="Proteomes" id="UP000005204"/>
    </source>
</evidence>
<evidence type="ECO:0000256" key="5">
    <source>
        <dbReference type="SAM" id="MobiDB-lite"/>
    </source>
</evidence>
<keyword evidence="7" id="KW-1185">Reference proteome</keyword>
<evidence type="ECO:0000256" key="1">
    <source>
        <dbReference type="ARBA" id="ARBA00004123"/>
    </source>
</evidence>
<reference evidence="6" key="2">
    <citation type="submission" date="2022-06" db="UniProtKB">
        <authorList>
            <consortium name="EnsemblMetazoa"/>
        </authorList>
    </citation>
    <scope>IDENTIFICATION</scope>
    <source>
        <strain evidence="6">p50T (Dazao)</strain>
    </source>
</reference>
<dbReference type="PANTHER" id="PTHR13408">
    <property type="entry name" value="DNA-DIRECTED RNA POLYMERASE III"/>
    <property type="match status" value="1"/>
</dbReference>
<feature type="compositionally biased region" description="Polar residues" evidence="5">
    <location>
        <begin position="43"/>
        <end position="60"/>
    </location>
</feature>
<dbReference type="PANTHER" id="PTHR13408:SF0">
    <property type="entry name" value="DNA-DIRECTED RNA POLYMERASE III SUBUNIT RPC4"/>
    <property type="match status" value="1"/>
</dbReference>
<keyword evidence="2" id="KW-0240">DNA-directed RNA polymerase</keyword>
<feature type="compositionally biased region" description="Low complexity" evidence="5">
    <location>
        <begin position="76"/>
        <end position="85"/>
    </location>
</feature>
<gene>
    <name evidence="6" type="primary">101743929</name>
</gene>